<dbReference type="EMBL" id="CAMXCT030001161">
    <property type="protein sequence ID" value="CAL4774707.1"/>
    <property type="molecule type" value="Genomic_DNA"/>
</dbReference>
<dbReference type="Proteomes" id="UP001152797">
    <property type="component" value="Unassembled WGS sequence"/>
</dbReference>
<feature type="compositionally biased region" description="Basic and acidic residues" evidence="1">
    <location>
        <begin position="139"/>
        <end position="151"/>
    </location>
</feature>
<sequence>MVDFPRPFASHAPLQLTMFDRGPGSNGESQVAAAKAAPVAPLLALPAPPLEPAQPSALETKQDSPASDKGVKDEKVADTSVVVPTSTPGTAEINMVLETGRQVELSKEGVEKIEAAPAEGVAQKIPPQAAVARLQEALVKRQDGSKSDDQPTTKNCNMKRPASASAQKSQGPPMKKPAAQKAEEKDVIPKGHGKPELHSYLLELRDLIGDFDEGLRENMRSLRQVLMKMQLVYADSLRRASTLAIAISSLDVFLQHLEGQPLREVDFKMALVYDERLDLVPMAFKVNVLLRGDTDVYEIIASVKKAMDVVEVLLKPMERIGAGFSGVFCVLSDTWSQLMCPQFSGAVVRFQWSRFRLTAVQVFVHTRGHVGNRRIAVTQSYAKTFLMTKPDVAEDEKLSKDPGASPIDGFPDSGETWKDIAKARATRIILKRVREEADASRNEWQKQREKKRRMPLPPKVPEKIYNHLRNAYKAYKLFSPWLSPVMRIQLTQEIWYTVRYVEDQFADELFWRRAAGEKMDVPIPVHQVKLPAVAVAKKPPMEPPPRKRSRSPRRKPLRFETLKVPVDEVEFSQDSIAQRFTCGRHLQSTVADMRSGELDPLDVKQYPFMKLLALRIDDRIISRCNRRLWCLHEVQRLRRSRKPDHNEYVWVKVQEPSEVLKDMIRKILPPKPRLAARLTDQMVEDDDLGALMADEAED</sequence>
<dbReference type="AlphaFoldDB" id="A0A9P1FUL2"/>
<feature type="region of interest" description="Disordered" evidence="1">
    <location>
        <begin position="139"/>
        <end position="192"/>
    </location>
</feature>
<feature type="region of interest" description="Disordered" evidence="1">
    <location>
        <begin position="45"/>
        <end position="88"/>
    </location>
</feature>
<proteinExistence type="predicted"/>
<dbReference type="EMBL" id="CAMXCT010001161">
    <property type="protein sequence ID" value="CAI3987395.1"/>
    <property type="molecule type" value="Genomic_DNA"/>
</dbReference>
<evidence type="ECO:0000313" key="3">
    <source>
        <dbReference type="EMBL" id="CAL1140770.1"/>
    </source>
</evidence>
<gene>
    <name evidence="2" type="ORF">C1SCF055_LOCUS14669</name>
</gene>
<protein>
    <submittedName>
        <fullName evidence="2">Uncharacterized protein</fullName>
    </submittedName>
</protein>
<organism evidence="2">
    <name type="scientific">Cladocopium goreaui</name>
    <dbReference type="NCBI Taxonomy" id="2562237"/>
    <lineage>
        <taxon>Eukaryota</taxon>
        <taxon>Sar</taxon>
        <taxon>Alveolata</taxon>
        <taxon>Dinophyceae</taxon>
        <taxon>Suessiales</taxon>
        <taxon>Symbiodiniaceae</taxon>
        <taxon>Cladocopium</taxon>
    </lineage>
</organism>
<reference evidence="2" key="1">
    <citation type="submission" date="2022-10" db="EMBL/GenBank/DDBJ databases">
        <authorList>
            <person name="Chen Y."/>
            <person name="Dougan E. K."/>
            <person name="Chan C."/>
            <person name="Rhodes N."/>
            <person name="Thang M."/>
        </authorList>
    </citation>
    <scope>NUCLEOTIDE SEQUENCE</scope>
</reference>
<dbReference type="EMBL" id="CAMXCT020001161">
    <property type="protein sequence ID" value="CAL1140770.1"/>
    <property type="molecule type" value="Genomic_DNA"/>
</dbReference>
<feature type="compositionally biased region" description="Low complexity" evidence="1">
    <location>
        <begin position="79"/>
        <end position="88"/>
    </location>
</feature>
<accession>A0A9P1FUL2</accession>
<feature type="region of interest" description="Disordered" evidence="1">
    <location>
        <begin position="535"/>
        <end position="554"/>
    </location>
</feature>
<feature type="compositionally biased region" description="Basic and acidic residues" evidence="1">
    <location>
        <begin position="181"/>
        <end position="192"/>
    </location>
</feature>
<reference evidence="3" key="2">
    <citation type="submission" date="2024-04" db="EMBL/GenBank/DDBJ databases">
        <authorList>
            <person name="Chen Y."/>
            <person name="Shah S."/>
            <person name="Dougan E. K."/>
            <person name="Thang M."/>
            <person name="Chan C."/>
        </authorList>
    </citation>
    <scope>NUCLEOTIDE SEQUENCE [LARGE SCALE GENOMIC DNA]</scope>
</reference>
<feature type="region of interest" description="Disordered" evidence="1">
    <location>
        <begin position="440"/>
        <end position="460"/>
    </location>
</feature>
<comment type="caution">
    <text evidence="2">The sequence shown here is derived from an EMBL/GenBank/DDBJ whole genome shotgun (WGS) entry which is preliminary data.</text>
</comment>
<name>A0A9P1FUL2_9DINO</name>
<keyword evidence="4" id="KW-1185">Reference proteome</keyword>
<evidence type="ECO:0000313" key="2">
    <source>
        <dbReference type="EMBL" id="CAI3987395.1"/>
    </source>
</evidence>
<evidence type="ECO:0000256" key="1">
    <source>
        <dbReference type="SAM" id="MobiDB-lite"/>
    </source>
</evidence>
<evidence type="ECO:0000313" key="4">
    <source>
        <dbReference type="Proteomes" id="UP001152797"/>
    </source>
</evidence>
<dbReference type="OrthoDB" id="445617at2759"/>